<accession>A0A6A7B198</accession>
<organism evidence="2 3">
    <name type="scientific">Plenodomus tracheiphilus IPT5</name>
    <dbReference type="NCBI Taxonomy" id="1408161"/>
    <lineage>
        <taxon>Eukaryota</taxon>
        <taxon>Fungi</taxon>
        <taxon>Dikarya</taxon>
        <taxon>Ascomycota</taxon>
        <taxon>Pezizomycotina</taxon>
        <taxon>Dothideomycetes</taxon>
        <taxon>Pleosporomycetidae</taxon>
        <taxon>Pleosporales</taxon>
        <taxon>Pleosporineae</taxon>
        <taxon>Leptosphaeriaceae</taxon>
        <taxon>Plenodomus</taxon>
    </lineage>
</organism>
<feature type="region of interest" description="Disordered" evidence="1">
    <location>
        <begin position="226"/>
        <end position="328"/>
    </location>
</feature>
<feature type="compositionally biased region" description="Polar residues" evidence="1">
    <location>
        <begin position="301"/>
        <end position="313"/>
    </location>
</feature>
<proteinExistence type="predicted"/>
<reference evidence="2" key="1">
    <citation type="submission" date="2020-01" db="EMBL/GenBank/DDBJ databases">
        <authorList>
            <consortium name="DOE Joint Genome Institute"/>
            <person name="Haridas S."/>
            <person name="Albert R."/>
            <person name="Binder M."/>
            <person name="Bloem J."/>
            <person name="Labutti K."/>
            <person name="Salamov A."/>
            <person name="Andreopoulos B."/>
            <person name="Baker S.E."/>
            <person name="Barry K."/>
            <person name="Bills G."/>
            <person name="Bluhm B.H."/>
            <person name="Cannon C."/>
            <person name="Castanera R."/>
            <person name="Culley D.E."/>
            <person name="Daum C."/>
            <person name="Ezra D."/>
            <person name="Gonzalez J.B."/>
            <person name="Henrissat B."/>
            <person name="Kuo A."/>
            <person name="Liang C."/>
            <person name="Lipzen A."/>
            <person name="Lutzoni F."/>
            <person name="Magnuson J."/>
            <person name="Mondo S."/>
            <person name="Nolan M."/>
            <person name="Ohm R."/>
            <person name="Pangilinan J."/>
            <person name="Park H.-J."/>
            <person name="Ramirez L."/>
            <person name="Alfaro M."/>
            <person name="Sun H."/>
            <person name="Tritt A."/>
            <person name="Yoshinaga Y."/>
            <person name="Zwiers L.-H."/>
            <person name="Turgeon B.G."/>
            <person name="Goodwin S.B."/>
            <person name="Spatafora J.W."/>
            <person name="Crous P.W."/>
            <person name="Grigoriev I.V."/>
        </authorList>
    </citation>
    <scope>NUCLEOTIDE SEQUENCE</scope>
    <source>
        <strain evidence="2">IPT5</strain>
    </source>
</reference>
<feature type="compositionally biased region" description="Polar residues" evidence="1">
    <location>
        <begin position="105"/>
        <end position="120"/>
    </location>
</feature>
<dbReference type="OrthoDB" id="428854at2759"/>
<protein>
    <submittedName>
        <fullName evidence="2">Uncharacterized protein</fullName>
    </submittedName>
</protein>
<feature type="region of interest" description="Disordered" evidence="1">
    <location>
        <begin position="1"/>
        <end position="194"/>
    </location>
</feature>
<keyword evidence="3" id="KW-1185">Reference proteome</keyword>
<feature type="compositionally biased region" description="Low complexity" evidence="1">
    <location>
        <begin position="232"/>
        <end position="245"/>
    </location>
</feature>
<evidence type="ECO:0000256" key="1">
    <source>
        <dbReference type="SAM" id="MobiDB-lite"/>
    </source>
</evidence>
<feature type="compositionally biased region" description="Polar residues" evidence="1">
    <location>
        <begin position="182"/>
        <end position="191"/>
    </location>
</feature>
<sequence length="328" mass="34952">MSSGNPFRASQLYIRDASPGLPPSLVKTDSSVLEAQRGNSDYVLEDSVSPPPPKTKKHVRIVSPTISIPPHPEDDDVYGAFRQDLRVDQLSQDPYAGSPPPVATAGSTNASPLRGSSSAPNPWEGNNMAATGILPASVPYLGRSQSTLSPSGVPANPFSRTLASLEPQTQEMASADGRTSAEKTTPGNSKTALDVESFKNLLLTGKATPRPSAQSSQTIAVANALSAPQFESGSSTDTSSISRQSLYEPPQEIHQETPRTSYEMPESEEDESMGLVSEVKKGKKKPPPAPKHRHGKLVTPRQPQVVSFDSFTATEPAPAPRTWSRENS</sequence>
<evidence type="ECO:0000313" key="2">
    <source>
        <dbReference type="EMBL" id="KAF2849270.1"/>
    </source>
</evidence>
<dbReference type="EMBL" id="MU006312">
    <property type="protein sequence ID" value="KAF2849270.1"/>
    <property type="molecule type" value="Genomic_DNA"/>
</dbReference>
<dbReference type="Proteomes" id="UP000799423">
    <property type="component" value="Unassembled WGS sequence"/>
</dbReference>
<feature type="non-terminal residue" evidence="2">
    <location>
        <position position="328"/>
    </location>
</feature>
<feature type="compositionally biased region" description="Basic residues" evidence="1">
    <location>
        <begin position="281"/>
        <end position="296"/>
    </location>
</feature>
<evidence type="ECO:0000313" key="3">
    <source>
        <dbReference type="Proteomes" id="UP000799423"/>
    </source>
</evidence>
<feature type="compositionally biased region" description="Polar residues" evidence="1">
    <location>
        <begin position="27"/>
        <end position="39"/>
    </location>
</feature>
<feature type="compositionally biased region" description="Polar residues" evidence="1">
    <location>
        <begin position="158"/>
        <end position="172"/>
    </location>
</feature>
<gene>
    <name evidence="2" type="ORF">T440DRAFT_376552</name>
</gene>
<dbReference type="AlphaFoldDB" id="A0A6A7B198"/>
<name>A0A6A7B198_9PLEO</name>